<evidence type="ECO:0000313" key="2">
    <source>
        <dbReference type="EMBL" id="KAH9419441.1"/>
    </source>
</evidence>
<dbReference type="InterPro" id="IPR016024">
    <property type="entry name" value="ARM-type_fold"/>
</dbReference>
<dbReference type="EMBL" id="NJHN03000059">
    <property type="protein sequence ID" value="KAH9419441.1"/>
    <property type="molecule type" value="Genomic_DNA"/>
</dbReference>
<evidence type="ECO:0000313" key="3">
    <source>
        <dbReference type="Proteomes" id="UP000887458"/>
    </source>
</evidence>
<dbReference type="InterPro" id="IPR002554">
    <property type="entry name" value="PP2A_B56"/>
</dbReference>
<dbReference type="Gene3D" id="1.25.10.10">
    <property type="entry name" value="Leucine-rich Repeat Variant"/>
    <property type="match status" value="1"/>
</dbReference>
<keyword evidence="3" id="KW-1185">Reference proteome</keyword>
<dbReference type="Pfam" id="PF01603">
    <property type="entry name" value="B56"/>
    <property type="match status" value="1"/>
</dbReference>
<protein>
    <submittedName>
        <fullName evidence="2">Uncharacterized protein</fullName>
    </submittedName>
</protein>
<comment type="similarity">
    <text evidence="1">Belongs to the phosphatase 2A regulatory subunit B56 family.</text>
</comment>
<dbReference type="InterPro" id="IPR011989">
    <property type="entry name" value="ARM-like"/>
</dbReference>
<dbReference type="PANTHER" id="PTHR10257">
    <property type="entry name" value="SERINE/THREONINE PROTEIN PHOSPHATASE 2A PP2A REGULATORY SUBUNIT B"/>
    <property type="match status" value="1"/>
</dbReference>
<evidence type="ECO:0000256" key="1">
    <source>
        <dbReference type="ARBA" id="ARBA00009745"/>
    </source>
</evidence>
<reference evidence="2 3" key="1">
    <citation type="journal article" date="2018" name="J. Allergy Clin. Immunol.">
        <title>High-quality assembly of Dermatophagoides pteronyssinus genome and transcriptome reveals a wide range of novel allergens.</title>
        <authorList>
            <person name="Liu X.Y."/>
            <person name="Yang K.Y."/>
            <person name="Wang M.Q."/>
            <person name="Kwok J.S."/>
            <person name="Zeng X."/>
            <person name="Yang Z."/>
            <person name="Xiao X.J."/>
            <person name="Lau C.P."/>
            <person name="Li Y."/>
            <person name="Huang Z.M."/>
            <person name="Ba J.G."/>
            <person name="Yim A.K."/>
            <person name="Ouyang C.Y."/>
            <person name="Ngai S.M."/>
            <person name="Chan T.F."/>
            <person name="Leung E.L."/>
            <person name="Liu L."/>
            <person name="Liu Z.G."/>
            <person name="Tsui S.K."/>
        </authorList>
    </citation>
    <scope>NUCLEOTIDE SEQUENCE [LARGE SCALE GENOMIC DNA]</scope>
    <source>
        <strain evidence="2">Derp</strain>
    </source>
</reference>
<organism evidence="2 3">
    <name type="scientific">Dermatophagoides pteronyssinus</name>
    <name type="common">European house dust mite</name>
    <dbReference type="NCBI Taxonomy" id="6956"/>
    <lineage>
        <taxon>Eukaryota</taxon>
        <taxon>Metazoa</taxon>
        <taxon>Ecdysozoa</taxon>
        <taxon>Arthropoda</taxon>
        <taxon>Chelicerata</taxon>
        <taxon>Arachnida</taxon>
        <taxon>Acari</taxon>
        <taxon>Acariformes</taxon>
        <taxon>Sarcoptiformes</taxon>
        <taxon>Astigmata</taxon>
        <taxon>Psoroptidia</taxon>
        <taxon>Analgoidea</taxon>
        <taxon>Pyroglyphidae</taxon>
        <taxon>Dermatophagoidinae</taxon>
        <taxon>Dermatophagoides</taxon>
    </lineage>
</organism>
<dbReference type="Proteomes" id="UP000887458">
    <property type="component" value="Unassembled WGS sequence"/>
</dbReference>
<accession>A0ABQ8JAR2</accession>
<proteinExistence type="inferred from homology"/>
<dbReference type="PANTHER" id="PTHR10257:SF3">
    <property type="entry name" value="SERINE_THREONINE-PROTEIN PHOSPHATASE 2A 56 KDA REGULATORY SUBUNIT GAMMA ISOFORM"/>
    <property type="match status" value="1"/>
</dbReference>
<reference evidence="2 3" key="2">
    <citation type="journal article" date="2022" name="Mol. Biol. Evol.">
        <title>Comparative Genomics Reveals Insights into the Divergent Evolution of Astigmatic Mites and Household Pest Adaptations.</title>
        <authorList>
            <person name="Xiong Q."/>
            <person name="Wan A.T."/>
            <person name="Liu X."/>
            <person name="Fung C.S."/>
            <person name="Xiao X."/>
            <person name="Malainual N."/>
            <person name="Hou J."/>
            <person name="Wang L."/>
            <person name="Wang M."/>
            <person name="Yang K.Y."/>
            <person name="Cui Y."/>
            <person name="Leung E.L."/>
            <person name="Nong W."/>
            <person name="Shin S.K."/>
            <person name="Au S.W."/>
            <person name="Jeong K.Y."/>
            <person name="Chew F.T."/>
            <person name="Hui J.H."/>
            <person name="Leung T.F."/>
            <person name="Tungtrongchitr A."/>
            <person name="Zhong N."/>
            <person name="Liu Z."/>
            <person name="Tsui S.K."/>
        </authorList>
    </citation>
    <scope>NUCLEOTIDE SEQUENCE [LARGE SCALE GENOMIC DNA]</scope>
    <source>
        <strain evidence="2">Derp</strain>
    </source>
</reference>
<sequence>MDNNFKNICMKIFDFTNDNNLMEKLEKYKKLELICDLFMTEDTIEENINIKYLFPDIMDIIKTNLFRPLGPSKLQNELINYGHVFEKYNSTSDLNDHLNIVYKILNLSIQFFKKDFEYTRTIFDDLFVQQLLELIHSDDEIERNHISSIVCLIYQYIPTRRNIIDKIIIQKLNDIISYDSIEKVHIHLENLLYIYRLMLNRDRSNSDLIAKQQQQRPFQMNAIKSLLLSLHRLPYLYYYYIPLFTCTIKFMTKYPNEIIDFIRRLFSWKNLSSSSSLHTTISMLILAELKQVLNLLLLTINNNDDGSNINSNNDSERIFSKIIPLIMPFLIKNLQSLNAELVHTTLNLLCSFEYQNYFDKFMSIDFKYRLLSILNNQQYIIDWNNRVHVQQVLYALYLQKSNQIN</sequence>
<dbReference type="SUPFAM" id="SSF48371">
    <property type="entry name" value="ARM repeat"/>
    <property type="match status" value="1"/>
</dbReference>
<name>A0ABQ8JAR2_DERPT</name>
<comment type="caution">
    <text evidence="2">The sequence shown here is derived from an EMBL/GenBank/DDBJ whole genome shotgun (WGS) entry which is preliminary data.</text>
</comment>
<gene>
    <name evidence="2" type="ORF">DERP_010653</name>
</gene>